<name>A0ABP8KFJ1_9BACT</name>
<proteinExistence type="predicted"/>
<reference evidence="3" key="1">
    <citation type="journal article" date="2019" name="Int. J. Syst. Evol. Microbiol.">
        <title>The Global Catalogue of Microorganisms (GCM) 10K type strain sequencing project: providing services to taxonomists for standard genome sequencing and annotation.</title>
        <authorList>
            <consortium name="The Broad Institute Genomics Platform"/>
            <consortium name="The Broad Institute Genome Sequencing Center for Infectious Disease"/>
            <person name="Wu L."/>
            <person name="Ma J."/>
        </authorList>
    </citation>
    <scope>NUCLEOTIDE SEQUENCE [LARGE SCALE GENOMIC DNA]</scope>
    <source>
        <strain evidence="3">JCM 17925</strain>
    </source>
</reference>
<feature type="region of interest" description="Disordered" evidence="1">
    <location>
        <begin position="1"/>
        <end position="67"/>
    </location>
</feature>
<feature type="compositionally biased region" description="Basic and acidic residues" evidence="1">
    <location>
        <begin position="57"/>
        <end position="67"/>
    </location>
</feature>
<dbReference type="Proteomes" id="UP001500936">
    <property type="component" value="Unassembled WGS sequence"/>
</dbReference>
<protein>
    <submittedName>
        <fullName evidence="2">Uncharacterized protein</fullName>
    </submittedName>
</protein>
<evidence type="ECO:0000313" key="2">
    <source>
        <dbReference type="EMBL" id="GAA4404944.1"/>
    </source>
</evidence>
<dbReference type="RefSeq" id="WP_345267108.1">
    <property type="nucleotide sequence ID" value="NZ_BAABHB010000003.1"/>
</dbReference>
<comment type="caution">
    <text evidence="2">The sequence shown here is derived from an EMBL/GenBank/DDBJ whole genome shotgun (WGS) entry which is preliminary data.</text>
</comment>
<gene>
    <name evidence="2" type="ORF">GCM10023187_22860</name>
</gene>
<dbReference type="EMBL" id="BAABHB010000003">
    <property type="protein sequence ID" value="GAA4404944.1"/>
    <property type="molecule type" value="Genomic_DNA"/>
</dbReference>
<evidence type="ECO:0000256" key="1">
    <source>
        <dbReference type="SAM" id="MobiDB-lite"/>
    </source>
</evidence>
<sequence length="67" mass="7327">MNPEETNEENQEAYERSNTPEETAPDSETQSSAASAQGNRNNLEQRLENTGGTTGPDEDKAEGRDDI</sequence>
<feature type="compositionally biased region" description="Acidic residues" evidence="1">
    <location>
        <begin position="1"/>
        <end position="12"/>
    </location>
</feature>
<organism evidence="2 3">
    <name type="scientific">Nibrella viscosa</name>
    <dbReference type="NCBI Taxonomy" id="1084524"/>
    <lineage>
        <taxon>Bacteria</taxon>
        <taxon>Pseudomonadati</taxon>
        <taxon>Bacteroidota</taxon>
        <taxon>Cytophagia</taxon>
        <taxon>Cytophagales</taxon>
        <taxon>Spirosomataceae</taxon>
        <taxon>Nibrella</taxon>
    </lineage>
</organism>
<feature type="compositionally biased region" description="Polar residues" evidence="1">
    <location>
        <begin position="20"/>
        <end position="51"/>
    </location>
</feature>
<keyword evidence="3" id="KW-1185">Reference proteome</keyword>
<evidence type="ECO:0000313" key="3">
    <source>
        <dbReference type="Proteomes" id="UP001500936"/>
    </source>
</evidence>
<accession>A0ABP8KFJ1</accession>